<sequence length="154" mass="17917">MEFRLVDEHDPAALRRRRLQTERTRRWRLRQRAKQDIETTNHWAESSRTFESVAENVQTRPENGSLANTGEFGSDKSSTEDIFITPSQEDDDLGIIDTDPAYYDEEPVNAHSAEEREDHTESGSPEVYAEMQADLLHDNTWNDLQYATEKFVQQ</sequence>
<evidence type="ECO:0000313" key="3">
    <source>
        <dbReference type="Proteomes" id="UP001152087"/>
    </source>
</evidence>
<accession>A0A9W8QS18</accession>
<dbReference type="AlphaFoldDB" id="A0A9W8QS18"/>
<gene>
    <name evidence="2" type="ORF">NW755_014799</name>
</gene>
<evidence type="ECO:0000256" key="1">
    <source>
        <dbReference type="SAM" id="MobiDB-lite"/>
    </source>
</evidence>
<organism evidence="2 3">
    <name type="scientific">Fusarium falciforme</name>
    <dbReference type="NCBI Taxonomy" id="195108"/>
    <lineage>
        <taxon>Eukaryota</taxon>
        <taxon>Fungi</taxon>
        <taxon>Dikarya</taxon>
        <taxon>Ascomycota</taxon>
        <taxon>Pezizomycotina</taxon>
        <taxon>Sordariomycetes</taxon>
        <taxon>Hypocreomycetidae</taxon>
        <taxon>Hypocreales</taxon>
        <taxon>Nectriaceae</taxon>
        <taxon>Fusarium</taxon>
        <taxon>Fusarium solani species complex</taxon>
    </lineage>
</organism>
<protein>
    <recommendedName>
        <fullName evidence="4">BZIP domain-containing protein</fullName>
    </recommendedName>
</protein>
<comment type="caution">
    <text evidence="2">The sequence shown here is derived from an EMBL/GenBank/DDBJ whole genome shotgun (WGS) entry which is preliminary data.</text>
</comment>
<evidence type="ECO:0000313" key="2">
    <source>
        <dbReference type="EMBL" id="KAJ4175697.1"/>
    </source>
</evidence>
<dbReference type="Proteomes" id="UP001152087">
    <property type="component" value="Unassembled WGS sequence"/>
</dbReference>
<proteinExistence type="predicted"/>
<reference evidence="2" key="1">
    <citation type="submission" date="2022-09" db="EMBL/GenBank/DDBJ databases">
        <title>Fusarium specimens isolated from Avocado Roots.</title>
        <authorList>
            <person name="Stajich J."/>
            <person name="Roper C."/>
            <person name="Heimlech-Rivalta G."/>
        </authorList>
    </citation>
    <scope>NUCLEOTIDE SEQUENCE</scope>
    <source>
        <strain evidence="2">A02</strain>
    </source>
</reference>
<feature type="region of interest" description="Disordered" evidence="1">
    <location>
        <begin position="105"/>
        <end position="130"/>
    </location>
</feature>
<dbReference type="EMBL" id="JAOQAV010000369">
    <property type="protein sequence ID" value="KAJ4175697.1"/>
    <property type="molecule type" value="Genomic_DNA"/>
</dbReference>
<feature type="region of interest" description="Disordered" evidence="1">
    <location>
        <begin position="45"/>
        <end position="79"/>
    </location>
</feature>
<keyword evidence="3" id="KW-1185">Reference proteome</keyword>
<dbReference type="OrthoDB" id="5100981at2759"/>
<feature type="compositionally biased region" description="Basic and acidic residues" evidence="1">
    <location>
        <begin position="112"/>
        <end position="121"/>
    </location>
</feature>
<name>A0A9W8QS18_9HYPO</name>
<feature type="compositionally biased region" description="Polar residues" evidence="1">
    <location>
        <begin position="45"/>
        <end position="68"/>
    </location>
</feature>
<evidence type="ECO:0008006" key="4">
    <source>
        <dbReference type="Google" id="ProtNLM"/>
    </source>
</evidence>